<reference evidence="1 2" key="1">
    <citation type="journal article" date="2018" name="Sci. Rep.">
        <title>Characterisation of pathogen-specific regions and novel effector candidates in Fusarium oxysporum f. sp. cepae.</title>
        <authorList>
            <person name="Armitage A.D."/>
            <person name="Taylor A."/>
            <person name="Sobczyk M.K."/>
            <person name="Baxter L."/>
            <person name="Greenfield B.P."/>
            <person name="Bates H.J."/>
            <person name="Wilson F."/>
            <person name="Jackson A.C."/>
            <person name="Ott S."/>
            <person name="Harrison R.J."/>
            <person name="Clarkson J.P."/>
        </authorList>
    </citation>
    <scope>NUCLEOTIDE SEQUENCE [LARGE SCALE GENOMIC DNA]</scope>
    <source>
        <strain evidence="1 2">Fo_A13</strain>
    </source>
</reference>
<gene>
    <name evidence="1" type="ORF">BFJ69_g17091</name>
</gene>
<evidence type="ECO:0000313" key="2">
    <source>
        <dbReference type="Proteomes" id="UP000285084"/>
    </source>
</evidence>
<sequence>MALFVNFAFYFTILTTWALQVCFGYPREIDYQC</sequence>
<name>A0A420M994_FUSOX</name>
<protein>
    <submittedName>
        <fullName evidence="1">Uncharacterized protein</fullName>
    </submittedName>
</protein>
<comment type="caution">
    <text evidence="1">The sequence shown here is derived from an EMBL/GenBank/DDBJ whole genome shotgun (WGS) entry which is preliminary data.</text>
</comment>
<dbReference type="AlphaFoldDB" id="A0A420M994"/>
<evidence type="ECO:0000313" key="1">
    <source>
        <dbReference type="EMBL" id="RKK61646.1"/>
    </source>
</evidence>
<accession>A0A420M994</accession>
<dbReference type="EMBL" id="MRCX01000647">
    <property type="protein sequence ID" value="RKK61646.1"/>
    <property type="molecule type" value="Genomic_DNA"/>
</dbReference>
<dbReference type="Proteomes" id="UP000285084">
    <property type="component" value="Unassembled WGS sequence"/>
</dbReference>
<organism evidence="1 2">
    <name type="scientific">Fusarium oxysporum</name>
    <name type="common">Fusarium vascular wilt</name>
    <dbReference type="NCBI Taxonomy" id="5507"/>
    <lineage>
        <taxon>Eukaryota</taxon>
        <taxon>Fungi</taxon>
        <taxon>Dikarya</taxon>
        <taxon>Ascomycota</taxon>
        <taxon>Pezizomycotina</taxon>
        <taxon>Sordariomycetes</taxon>
        <taxon>Hypocreomycetidae</taxon>
        <taxon>Hypocreales</taxon>
        <taxon>Nectriaceae</taxon>
        <taxon>Fusarium</taxon>
        <taxon>Fusarium oxysporum species complex</taxon>
    </lineage>
</organism>
<proteinExistence type="predicted"/>